<proteinExistence type="predicted"/>
<protein>
    <submittedName>
        <fullName evidence="2">Adenosylhomocysteinase</fullName>
        <ecNumber evidence="2">3.3.1.1</ecNumber>
    </submittedName>
</protein>
<evidence type="ECO:0000313" key="2">
    <source>
        <dbReference type="EMBL" id="CAG7602072.1"/>
    </source>
</evidence>
<keyword evidence="3" id="KW-1185">Reference proteome</keyword>
<feature type="region of interest" description="Disordered" evidence="1">
    <location>
        <begin position="1"/>
        <end position="74"/>
    </location>
</feature>
<dbReference type="GO" id="GO:0016787">
    <property type="term" value="F:hydrolase activity"/>
    <property type="evidence" value="ECO:0007669"/>
    <property type="project" value="UniProtKB-KW"/>
</dbReference>
<organism evidence="2 3">
    <name type="scientific">Actinacidiphila bryophytorum</name>
    <dbReference type="NCBI Taxonomy" id="1436133"/>
    <lineage>
        <taxon>Bacteria</taxon>
        <taxon>Bacillati</taxon>
        <taxon>Actinomycetota</taxon>
        <taxon>Actinomycetes</taxon>
        <taxon>Kitasatosporales</taxon>
        <taxon>Streptomycetaceae</taxon>
        <taxon>Actinacidiphila</taxon>
    </lineage>
</organism>
<reference evidence="2" key="1">
    <citation type="submission" date="2021-06" db="EMBL/GenBank/DDBJ databases">
        <authorList>
            <person name="Arsene-Ploetze F."/>
        </authorList>
    </citation>
    <scope>NUCLEOTIDE SEQUENCE</scope>
    <source>
        <strain evidence="2">SBRY1</strain>
    </source>
</reference>
<dbReference type="AlphaFoldDB" id="A0A9W4ECG7"/>
<dbReference type="EMBL" id="CAJVAX010000001">
    <property type="protein sequence ID" value="CAG7602072.1"/>
    <property type="molecule type" value="Genomic_DNA"/>
</dbReference>
<sequence length="74" mass="7359">MRGRPAAAVMGGRDSSRPHGDRAAARGTRTRPGAAGGGGGVAHRVAAADRRADPAGARHRRRRGTGAGRAGLGP</sequence>
<evidence type="ECO:0000313" key="3">
    <source>
        <dbReference type="Proteomes" id="UP001153328"/>
    </source>
</evidence>
<evidence type="ECO:0000256" key="1">
    <source>
        <dbReference type="SAM" id="MobiDB-lite"/>
    </source>
</evidence>
<feature type="compositionally biased region" description="Gly residues" evidence="1">
    <location>
        <begin position="65"/>
        <end position="74"/>
    </location>
</feature>
<name>A0A9W4ECG7_9ACTN</name>
<gene>
    <name evidence="2" type="ORF">SBRY_10493</name>
</gene>
<feature type="compositionally biased region" description="Basic and acidic residues" evidence="1">
    <location>
        <begin position="14"/>
        <end position="24"/>
    </location>
</feature>
<keyword evidence="2" id="KW-0378">Hydrolase</keyword>
<accession>A0A9W4ECG7</accession>
<dbReference type="Proteomes" id="UP001153328">
    <property type="component" value="Unassembled WGS sequence"/>
</dbReference>
<comment type="caution">
    <text evidence="2">The sequence shown here is derived from an EMBL/GenBank/DDBJ whole genome shotgun (WGS) entry which is preliminary data.</text>
</comment>
<dbReference type="EC" id="3.3.1.1" evidence="2"/>